<comment type="caution">
    <text evidence="1">The sequence shown here is derived from an EMBL/GenBank/DDBJ whole genome shotgun (WGS) entry which is preliminary data.</text>
</comment>
<name>A0A2R6TB80_9ARCH</name>
<dbReference type="Proteomes" id="UP000241022">
    <property type="component" value="Unassembled WGS sequence"/>
</dbReference>
<organism evidence="1 2">
    <name type="scientific">Candidatus Nitrosopelagicus brevis</name>
    <dbReference type="NCBI Taxonomy" id="1410606"/>
    <lineage>
        <taxon>Archaea</taxon>
        <taxon>Nitrososphaerota</taxon>
    </lineage>
</organism>
<keyword evidence="2" id="KW-1185">Reference proteome</keyword>
<dbReference type="OrthoDB" id="2404at2157"/>
<protein>
    <submittedName>
        <fullName evidence="1">Uncharacterized protein</fullName>
    </submittedName>
</protein>
<dbReference type="AlphaFoldDB" id="A0A2R6TB80"/>
<sequence>MGLTNDSLIDTVFEKFPEKKEIAEQGDEIFVNWNFQDFQDGGYLNFKADRSDLFALSIMIENYASKHTSPLLASFETDKRYEFVKDRYLKLMKKLPRTWVIGNFNNPHLAQEMPDSCVVISCVGTPLASVWAVVTRGPDGPIGLIAEEFGIGKFRGFFSTQPDVVQAAVDAMGEVLVTQFDFNKKEYEFVKGGY</sequence>
<evidence type="ECO:0000313" key="2">
    <source>
        <dbReference type="Proteomes" id="UP000241022"/>
    </source>
</evidence>
<reference evidence="1 2" key="2">
    <citation type="submission" date="2018-04" db="EMBL/GenBank/DDBJ databases">
        <title>Transcriptomics of ammonia oxidizing archaea.</title>
        <authorList>
            <person name="Carini P."/>
        </authorList>
    </citation>
    <scope>NUCLEOTIDE SEQUENCE [LARGE SCALE GENOMIC DNA]</scope>
    <source>
        <strain evidence="1 2">U25</strain>
    </source>
</reference>
<dbReference type="EMBL" id="LXWN01000001">
    <property type="protein sequence ID" value="PTL87919.1"/>
    <property type="molecule type" value="Genomic_DNA"/>
</dbReference>
<reference evidence="2" key="1">
    <citation type="submission" date="2016-05" db="EMBL/GenBank/DDBJ databases">
        <authorList>
            <person name="Dupont C."/>
            <person name="Santoro A."/>
        </authorList>
    </citation>
    <scope>NUCLEOTIDE SEQUENCE [LARGE SCALE GENOMIC DNA]</scope>
    <source>
        <strain evidence="2">U25</strain>
    </source>
</reference>
<gene>
    <name evidence="1" type="ORF">A7X95_01165</name>
</gene>
<proteinExistence type="predicted"/>
<accession>A0A2R6TB80</accession>
<dbReference type="RefSeq" id="WP_048105175.1">
    <property type="nucleotide sequence ID" value="NZ_CP007026.1"/>
</dbReference>
<dbReference type="GeneID" id="24816550"/>
<evidence type="ECO:0000313" key="1">
    <source>
        <dbReference type="EMBL" id="PTL87919.1"/>
    </source>
</evidence>